<evidence type="ECO:0000256" key="3">
    <source>
        <dbReference type="ARBA" id="ARBA00022695"/>
    </source>
</evidence>
<evidence type="ECO:0000313" key="13">
    <source>
        <dbReference type="EMBL" id="VZR48893.1"/>
    </source>
</evidence>
<comment type="catalytic activity">
    <reaction evidence="9">
        <text>DNA(n) + a 2'-deoxyribonucleoside 5'-triphosphate = DNA(n+1) + diphosphate</text>
        <dbReference type="Rhea" id="RHEA:22508"/>
        <dbReference type="Rhea" id="RHEA-COMP:17339"/>
        <dbReference type="Rhea" id="RHEA-COMP:17340"/>
        <dbReference type="ChEBI" id="CHEBI:33019"/>
        <dbReference type="ChEBI" id="CHEBI:61560"/>
        <dbReference type="ChEBI" id="CHEBI:173112"/>
        <dbReference type="EC" id="2.7.7.49"/>
    </reaction>
</comment>
<dbReference type="EMBL" id="RYCF01000097">
    <property type="protein sequence ID" value="MQK26562.1"/>
    <property type="molecule type" value="Genomic_DNA"/>
</dbReference>
<protein>
    <recommendedName>
        <fullName evidence="1">RNA-directed DNA polymerase</fullName>
        <ecNumber evidence="1">2.7.7.49</ecNumber>
    </recommendedName>
</protein>
<organism evidence="12 14">
    <name type="scientific">Escherichia coli</name>
    <dbReference type="NCBI Taxonomy" id="562"/>
    <lineage>
        <taxon>Bacteria</taxon>
        <taxon>Pseudomonadati</taxon>
        <taxon>Pseudomonadota</taxon>
        <taxon>Gammaproteobacteria</taxon>
        <taxon>Enterobacterales</taxon>
        <taxon>Enterobacteriaceae</taxon>
        <taxon>Escherichia</taxon>
    </lineage>
</organism>
<dbReference type="InterPro" id="IPR051083">
    <property type="entry name" value="GrpII_Intron_Splice-Mob/Def"/>
</dbReference>
<dbReference type="EMBL" id="DABHXT010000006">
    <property type="protein sequence ID" value="HAJ5957864.1"/>
    <property type="molecule type" value="Genomic_DNA"/>
</dbReference>
<dbReference type="InterPro" id="IPR000477">
    <property type="entry name" value="RT_dom"/>
</dbReference>
<comment type="similarity">
    <text evidence="8">Belongs to the bacterial reverse transcriptase family.</text>
</comment>
<dbReference type="SUPFAM" id="SSF56672">
    <property type="entry name" value="DNA/RNA polymerases"/>
    <property type="match status" value="1"/>
</dbReference>
<dbReference type="GO" id="GO:0003964">
    <property type="term" value="F:RNA-directed DNA polymerase activity"/>
    <property type="evidence" value="ECO:0007669"/>
    <property type="project" value="UniProtKB-KW"/>
</dbReference>
<evidence type="ECO:0000313" key="12">
    <source>
        <dbReference type="EMBL" id="MQK26562.1"/>
    </source>
</evidence>
<evidence type="ECO:0000256" key="7">
    <source>
        <dbReference type="ARBA" id="ARBA00023118"/>
    </source>
</evidence>
<evidence type="ECO:0000313" key="15">
    <source>
        <dbReference type="Proteomes" id="UP000629265"/>
    </source>
</evidence>
<reference evidence="13 15" key="4">
    <citation type="submission" date="2019-11" db="EMBL/GenBank/DDBJ databases">
        <authorList>
            <person name="Haines EK M."/>
        </authorList>
    </citation>
    <scope>NUCLEOTIDE SEQUENCE [LARGE SCALE GENOMIC DNA]</scope>
    <source>
        <strain evidence="13">KR2729</strain>
    </source>
</reference>
<dbReference type="InterPro" id="IPR043502">
    <property type="entry name" value="DNA/RNA_pol_sf"/>
</dbReference>
<dbReference type="PROSITE" id="PS50878">
    <property type="entry name" value="RT_POL"/>
    <property type="match status" value="1"/>
</dbReference>
<dbReference type="GO" id="GO:0051607">
    <property type="term" value="P:defense response to virus"/>
    <property type="evidence" value="ECO:0007669"/>
    <property type="project" value="UniProtKB-KW"/>
</dbReference>
<comment type="caution">
    <text evidence="12">The sequence shown here is derived from an EMBL/GenBank/DDBJ whole genome shotgun (WGS) entry which is preliminary data.</text>
</comment>
<accession>A0A1X9TF42</accession>
<reference evidence="12 14" key="3">
    <citation type="journal article" date="2019" name="Environ. Health Perspect.">
        <title>Inter-host Transmission of Carbapenemase-Producing Escherichia coli among Humans and Backyard Animals.</title>
        <authorList>
            <person name="Li J."/>
            <person name="Bi Z."/>
            <person name="Ma S."/>
            <person name="Chen B."/>
            <person name="Cai C."/>
            <person name="He J."/>
            <person name="Schwarz S."/>
            <person name="Sun C."/>
            <person name="Zhou Y."/>
            <person name="Yin J."/>
            <person name="Hulth A."/>
            <person name="Wang Y."/>
            <person name="Shen Z."/>
            <person name="Wang S."/>
            <person name="Wu C."/>
            <person name="Nilsson L.E."/>
            <person name="Walsh T.R."/>
            <person name="Borjesson S."/>
            <person name="Shen J."/>
            <person name="Sun Q."/>
            <person name="Wang Y."/>
        </authorList>
    </citation>
    <scope>NUCLEOTIDE SEQUENCE [LARGE SCALE GENOMIC DNA]</scope>
    <source>
        <strain evidence="12 14">A016f</strain>
    </source>
</reference>
<dbReference type="PANTHER" id="PTHR34047">
    <property type="entry name" value="NUCLEAR INTRON MATURASE 1, MITOCHONDRIAL-RELATED"/>
    <property type="match status" value="1"/>
</dbReference>
<evidence type="ECO:0000256" key="6">
    <source>
        <dbReference type="ARBA" id="ARBA00022918"/>
    </source>
</evidence>
<dbReference type="GO" id="GO:0046872">
    <property type="term" value="F:metal ion binding"/>
    <property type="evidence" value="ECO:0007669"/>
    <property type="project" value="UniProtKB-KW"/>
</dbReference>
<dbReference type="SMR" id="A0A1X9TF42"/>
<dbReference type="NCBIfam" id="NF038233">
    <property type="entry name" value="retron_St85_RT"/>
    <property type="match status" value="1"/>
</dbReference>
<dbReference type="Proteomes" id="UP000846355">
    <property type="component" value="Unassembled WGS sequence"/>
</dbReference>
<gene>
    <name evidence="12" type="ORF">EIZ93_20090</name>
    <name evidence="11" type="ORF">HMV95_06145</name>
    <name evidence="13" type="ORF">IDONEFKE_01320</name>
</gene>
<dbReference type="Proteomes" id="UP000629265">
    <property type="component" value="Unassembled WGS sequence"/>
</dbReference>
<evidence type="ECO:0000259" key="10">
    <source>
        <dbReference type="PROSITE" id="PS50878"/>
    </source>
</evidence>
<dbReference type="Pfam" id="PF00078">
    <property type="entry name" value="RVT_1"/>
    <property type="match status" value="1"/>
</dbReference>
<proteinExistence type="inferred from homology"/>
<keyword evidence="7" id="KW-0051">Antiviral defense</keyword>
<evidence type="ECO:0000313" key="14">
    <source>
        <dbReference type="Proteomes" id="UP000359125"/>
    </source>
</evidence>
<dbReference type="GO" id="GO:0003723">
    <property type="term" value="F:RNA binding"/>
    <property type="evidence" value="ECO:0007669"/>
    <property type="project" value="InterPro"/>
</dbReference>
<sequence length="310" mass="35979">MELLSYISKGLFLSEEEAKRYIVTIPRRYKIYPIAKRNGNGYRLIAQPARQVKALQKVVINHMLANLKVHENAFAYEADKSIRSNALMHCNNDYLLKMDFKNFFMSIKPHNLLSVLKDYGVELTDTDIFVLKNLFFWKLRRNSPLRLSVGAPSSPIISNTVMYFFDEEISKRCKDLGITYSRYADDLTFSTKVKGALFDVPKLVREVLNVVNLRNIKINHEKTVFTSRKFNRHVTGVTITTDGYLSLGRDRKRLLRSKIHYYVCGVLSEKEILTLKGELGYAKFIEHKFFASMIKKYGDDVISEISKYEI</sequence>
<evidence type="ECO:0000256" key="9">
    <source>
        <dbReference type="ARBA" id="ARBA00048173"/>
    </source>
</evidence>
<dbReference type="EC" id="2.7.7.49" evidence="1"/>
<dbReference type="PRINTS" id="PR00866">
    <property type="entry name" value="RNADNAPOLMS"/>
</dbReference>
<evidence type="ECO:0000256" key="2">
    <source>
        <dbReference type="ARBA" id="ARBA00022679"/>
    </source>
</evidence>
<name>A0A1X9TF42_ECOLX</name>
<evidence type="ECO:0000313" key="11">
    <source>
        <dbReference type="EMBL" id="HAJ5957864.1"/>
    </source>
</evidence>
<dbReference type="Proteomes" id="UP000359125">
    <property type="component" value="Unassembled WGS sequence"/>
</dbReference>
<dbReference type="InterPro" id="IPR000123">
    <property type="entry name" value="Reverse_transcriptase_msDNA"/>
</dbReference>
<dbReference type="RefSeq" id="WP_000422112.1">
    <property type="nucleotide sequence ID" value="NZ_AP019189.1"/>
</dbReference>
<dbReference type="PANTHER" id="PTHR34047:SF7">
    <property type="entry name" value="RNA-DIRECTED DNA POLYMERASE"/>
    <property type="match status" value="1"/>
</dbReference>
<evidence type="ECO:0000256" key="8">
    <source>
        <dbReference type="ARBA" id="ARBA00034120"/>
    </source>
</evidence>
<reference evidence="11" key="1">
    <citation type="journal article" date="2018" name="Genome Biol.">
        <title>SKESA: strategic k-mer extension for scrupulous assemblies.</title>
        <authorList>
            <person name="Souvorov A."/>
            <person name="Agarwala R."/>
            <person name="Lipman D.J."/>
        </authorList>
    </citation>
    <scope>NUCLEOTIDE SEQUENCE [LARGE SCALE GENOMIC DNA]</scope>
    <source>
        <strain evidence="11">EuSCAPE_DE065</strain>
    </source>
</reference>
<evidence type="ECO:0000256" key="5">
    <source>
        <dbReference type="ARBA" id="ARBA00022842"/>
    </source>
</evidence>
<dbReference type="AlphaFoldDB" id="A0A1X9TF42"/>
<dbReference type="EMBL" id="CACRYR010000384">
    <property type="protein sequence ID" value="VZR48893.1"/>
    <property type="molecule type" value="Genomic_DNA"/>
</dbReference>
<evidence type="ECO:0000256" key="4">
    <source>
        <dbReference type="ARBA" id="ARBA00022723"/>
    </source>
</evidence>
<evidence type="ECO:0000256" key="1">
    <source>
        <dbReference type="ARBA" id="ARBA00012493"/>
    </source>
</evidence>
<keyword evidence="6 12" id="KW-0695">RNA-directed DNA polymerase</keyword>
<feature type="domain" description="Reverse transcriptase" evidence="10">
    <location>
        <begin position="15"/>
        <end position="239"/>
    </location>
</feature>
<keyword evidence="3" id="KW-0548">Nucleotidyltransferase</keyword>
<keyword evidence="4" id="KW-0479">Metal-binding</keyword>
<keyword evidence="5" id="KW-0460">Magnesium</keyword>
<keyword evidence="2" id="KW-0808">Transferase</keyword>
<dbReference type="CDD" id="cd03487">
    <property type="entry name" value="RT_Bac_retron_II"/>
    <property type="match status" value="1"/>
</dbReference>
<reference evidence="11" key="2">
    <citation type="submission" date="2018-12" db="EMBL/GenBank/DDBJ databases">
        <authorList>
            <consortium name="NCBI Pathogen Detection Project"/>
        </authorList>
    </citation>
    <scope>NUCLEOTIDE SEQUENCE</scope>
    <source>
        <strain evidence="11">EuSCAPE_DE065</strain>
    </source>
</reference>